<comment type="caution">
    <text evidence="1">The sequence shown here is derived from an EMBL/GenBank/DDBJ whole genome shotgun (WGS) entry which is preliminary data.</text>
</comment>
<gene>
    <name evidence="1" type="ORF">GCM10011594_07000</name>
</gene>
<sequence>MAWFDLGRLFKGQSPQERLLRAGIRADIAMAAGRMAGDPRSDPTVREVATQLPDDETALRLMEGRYGKVMGLLVLTDRRVLFFGHEYVGGPLAEVELTSIDRISSGGSVRTGTSVTVTGPDVALTVDRGLALSGEQFAEAVREVRFGSAPVERRDPLEVLAELRVMRDSGRLSEEEFQKQKRRLVDEL</sequence>
<evidence type="ECO:0000313" key="1">
    <source>
        <dbReference type="EMBL" id="GGL89938.1"/>
    </source>
</evidence>
<organism evidence="1 2">
    <name type="scientific">Nakamurella endophytica</name>
    <dbReference type="NCBI Taxonomy" id="1748367"/>
    <lineage>
        <taxon>Bacteria</taxon>
        <taxon>Bacillati</taxon>
        <taxon>Actinomycetota</taxon>
        <taxon>Actinomycetes</taxon>
        <taxon>Nakamurellales</taxon>
        <taxon>Nakamurellaceae</taxon>
        <taxon>Nakamurella</taxon>
    </lineage>
</organism>
<accession>A0A917WCJ8</accession>
<reference evidence="1" key="2">
    <citation type="submission" date="2020-09" db="EMBL/GenBank/DDBJ databases">
        <authorList>
            <person name="Sun Q."/>
            <person name="Zhou Y."/>
        </authorList>
    </citation>
    <scope>NUCLEOTIDE SEQUENCE</scope>
    <source>
        <strain evidence="1">CGMCC 4.7308</strain>
    </source>
</reference>
<protein>
    <recommendedName>
        <fullName evidence="3">SHOCT domain-containing protein</fullName>
    </recommendedName>
</protein>
<name>A0A917WCJ8_9ACTN</name>
<dbReference type="RefSeq" id="WP_188940030.1">
    <property type="nucleotide sequence ID" value="NZ_BMNA01000001.1"/>
</dbReference>
<dbReference type="EMBL" id="BMNA01000001">
    <property type="protein sequence ID" value="GGL89938.1"/>
    <property type="molecule type" value="Genomic_DNA"/>
</dbReference>
<proteinExistence type="predicted"/>
<reference evidence="1" key="1">
    <citation type="journal article" date="2014" name="Int. J. Syst. Evol. Microbiol.">
        <title>Complete genome sequence of Corynebacterium casei LMG S-19264T (=DSM 44701T), isolated from a smear-ripened cheese.</title>
        <authorList>
            <consortium name="US DOE Joint Genome Institute (JGI-PGF)"/>
            <person name="Walter F."/>
            <person name="Albersmeier A."/>
            <person name="Kalinowski J."/>
            <person name="Ruckert C."/>
        </authorList>
    </citation>
    <scope>NUCLEOTIDE SEQUENCE</scope>
    <source>
        <strain evidence="1">CGMCC 4.7308</strain>
    </source>
</reference>
<dbReference type="AlphaFoldDB" id="A0A917WCJ8"/>
<evidence type="ECO:0008006" key="3">
    <source>
        <dbReference type="Google" id="ProtNLM"/>
    </source>
</evidence>
<evidence type="ECO:0000313" key="2">
    <source>
        <dbReference type="Proteomes" id="UP000655208"/>
    </source>
</evidence>
<keyword evidence="2" id="KW-1185">Reference proteome</keyword>
<dbReference type="Proteomes" id="UP000655208">
    <property type="component" value="Unassembled WGS sequence"/>
</dbReference>